<dbReference type="PROSITE" id="PS50975">
    <property type="entry name" value="ATP_GRASP"/>
    <property type="match status" value="1"/>
</dbReference>
<dbReference type="Gene3D" id="2.40.50.100">
    <property type="match status" value="1"/>
</dbReference>
<dbReference type="PROSITE" id="PS00188">
    <property type="entry name" value="BIOTIN"/>
    <property type="match status" value="1"/>
</dbReference>
<dbReference type="PROSITE" id="PS50979">
    <property type="entry name" value="BC"/>
    <property type="match status" value="1"/>
</dbReference>
<gene>
    <name evidence="10" type="ORF">AB1Y20_003520</name>
</gene>
<dbReference type="GO" id="GO:0005524">
    <property type="term" value="F:ATP binding"/>
    <property type="evidence" value="ECO:0007669"/>
    <property type="project" value="UniProtKB-UniRule"/>
</dbReference>
<dbReference type="PROSITE" id="PS50968">
    <property type="entry name" value="BIOTINYL_LIPOYL"/>
    <property type="match status" value="1"/>
</dbReference>
<dbReference type="InterPro" id="IPR001882">
    <property type="entry name" value="Biotin_BS"/>
</dbReference>
<dbReference type="SUPFAM" id="SSF56059">
    <property type="entry name" value="Glutathione synthetase ATP-binding domain-like"/>
    <property type="match status" value="1"/>
</dbReference>
<dbReference type="InterPro" id="IPR000089">
    <property type="entry name" value="Biotin_lipoyl"/>
</dbReference>
<evidence type="ECO:0000313" key="10">
    <source>
        <dbReference type="EMBL" id="KAL1514419.1"/>
    </source>
</evidence>
<evidence type="ECO:0000313" key="11">
    <source>
        <dbReference type="Proteomes" id="UP001515480"/>
    </source>
</evidence>
<dbReference type="GO" id="GO:0005739">
    <property type="term" value="C:mitochondrion"/>
    <property type="evidence" value="ECO:0007669"/>
    <property type="project" value="TreeGrafter"/>
</dbReference>
<evidence type="ECO:0000256" key="1">
    <source>
        <dbReference type="ARBA" id="ARBA00001953"/>
    </source>
</evidence>
<keyword evidence="11" id="KW-1185">Reference proteome</keyword>
<dbReference type="Pfam" id="PF02786">
    <property type="entry name" value="CPSase_L_D2"/>
    <property type="match status" value="1"/>
</dbReference>
<evidence type="ECO:0000256" key="4">
    <source>
        <dbReference type="ARBA" id="ARBA00022840"/>
    </source>
</evidence>
<evidence type="ECO:0000256" key="6">
    <source>
        <dbReference type="PROSITE-ProRule" id="PRU00409"/>
    </source>
</evidence>
<dbReference type="FunFam" id="3.30.470.20:FF:000028">
    <property type="entry name" value="Methylcrotonoyl-CoA carboxylase subunit alpha, mitochondrial"/>
    <property type="match status" value="1"/>
</dbReference>
<dbReference type="PROSITE" id="PS00867">
    <property type="entry name" value="CPSASE_2"/>
    <property type="match status" value="1"/>
</dbReference>
<dbReference type="InterPro" id="IPR005482">
    <property type="entry name" value="Biotin_COase_C"/>
</dbReference>
<evidence type="ECO:0000259" key="8">
    <source>
        <dbReference type="PROSITE" id="PS50975"/>
    </source>
</evidence>
<dbReference type="Pfam" id="PF02785">
    <property type="entry name" value="Biotin_carb_C"/>
    <property type="match status" value="1"/>
</dbReference>
<keyword evidence="2" id="KW-0436">Ligase</keyword>
<comment type="caution">
    <text evidence="10">The sequence shown here is derived from an EMBL/GenBank/DDBJ whole genome shotgun (WGS) entry which is preliminary data.</text>
</comment>
<organism evidence="10 11">
    <name type="scientific">Prymnesium parvum</name>
    <name type="common">Toxic golden alga</name>
    <dbReference type="NCBI Taxonomy" id="97485"/>
    <lineage>
        <taxon>Eukaryota</taxon>
        <taxon>Haptista</taxon>
        <taxon>Haptophyta</taxon>
        <taxon>Prymnesiophyceae</taxon>
        <taxon>Prymnesiales</taxon>
        <taxon>Prymnesiaceae</taxon>
        <taxon>Prymnesium</taxon>
    </lineage>
</organism>
<dbReference type="EMBL" id="JBGBPQ010000012">
    <property type="protein sequence ID" value="KAL1514419.1"/>
    <property type="molecule type" value="Genomic_DNA"/>
</dbReference>
<dbReference type="GO" id="GO:0046872">
    <property type="term" value="F:metal ion binding"/>
    <property type="evidence" value="ECO:0007669"/>
    <property type="project" value="InterPro"/>
</dbReference>
<proteinExistence type="predicted"/>
<protein>
    <submittedName>
        <fullName evidence="10">Uncharacterized protein</fullName>
    </submittedName>
</protein>
<sequence>MFKRILIANRGEIALRIMRTAQRLGVECVAVYSEADRDAQHVRLADAAVCLGGTASSDSYLRSAAVLSAALSTGAQAIHPGYGFLSENASFAEAVGAAGLTFIGPPADAMRQMGSKDAAKALMAAAGVPLLPGYHGEAQDLPTLRREALACGLSAGLPVLLKAVLGGGGKGMRVVRSEAELQPAVEGAQREARASFGDARLLVERYLPSARHIEVQVFCDARGGAVHLFERDCSVQRRHQKVLEEAPAPAVDAALRRQLGEAALRAARAVGYEGAGTVEFIADAADPSHFYFMEMNTRLQVEHPVTEMISGVDLVEWQLRVAAGEPLPLTQDQLTLAGHSFEARIYAEKPEAGFLPGSGPLTYLSTPSPSGETYLPAAQRSSSAGYAVRIDSGVVQGDEVSVFYDPMIAKLITRGPDRLAALRALQRALDDWKVVGLPTNVPFLKRILQTEAFREGRVHTAFIDEHKAELLPDVPAPPSHKLLSLAVSQWVKQQGDLLAAALPPGSVWARQPFLRLGSSVCGGAGASPLELQPLDIEGNPSGAPFFAFFRHAAPSPPLLTARADPISALEISISAEREAPPSEWTRLELLQSADASFRATLNGESCTGTAVIEPPTDDSRDTLVTMFTGGETYQLAVRDLAAQAHARLSAKESDAARQAAIIAPMPGKIVRLLVAPGQAVAEGEALVVLEAMKMEHTMHAKAQSVVAAIHAKEGDVVPQRALLVSFQDVAAAA</sequence>
<evidence type="ECO:0000259" key="9">
    <source>
        <dbReference type="PROSITE" id="PS50979"/>
    </source>
</evidence>
<dbReference type="InterPro" id="IPR005481">
    <property type="entry name" value="BC-like_N"/>
</dbReference>
<feature type="domain" description="Lipoyl-binding" evidence="7">
    <location>
        <begin position="649"/>
        <end position="727"/>
    </location>
</feature>
<evidence type="ECO:0000256" key="2">
    <source>
        <dbReference type="ARBA" id="ARBA00022598"/>
    </source>
</evidence>
<dbReference type="AlphaFoldDB" id="A0AB34J781"/>
<dbReference type="SUPFAM" id="SSF51230">
    <property type="entry name" value="Single hybrid motif"/>
    <property type="match status" value="1"/>
</dbReference>
<keyword evidence="3 6" id="KW-0547">Nucleotide-binding</keyword>
<dbReference type="PANTHER" id="PTHR18866">
    <property type="entry name" value="CARBOXYLASE:PYRUVATE/ACETYL-COA/PROPIONYL-COA CARBOXYLASE"/>
    <property type="match status" value="1"/>
</dbReference>
<feature type="domain" description="Biotin carboxylation" evidence="9">
    <location>
        <begin position="1"/>
        <end position="468"/>
    </location>
</feature>
<dbReference type="InterPro" id="IPR011054">
    <property type="entry name" value="Rudment_hybrid_motif"/>
</dbReference>
<dbReference type="InterPro" id="IPR011764">
    <property type="entry name" value="Biotin_carboxylation_dom"/>
</dbReference>
<evidence type="ECO:0000256" key="3">
    <source>
        <dbReference type="ARBA" id="ARBA00022741"/>
    </source>
</evidence>
<dbReference type="SMART" id="SM00878">
    <property type="entry name" value="Biotin_carb_C"/>
    <property type="match status" value="1"/>
</dbReference>
<dbReference type="InterPro" id="IPR050856">
    <property type="entry name" value="Biotin_carboxylase_complex"/>
</dbReference>
<dbReference type="InterPro" id="IPR011761">
    <property type="entry name" value="ATP-grasp"/>
</dbReference>
<evidence type="ECO:0000256" key="5">
    <source>
        <dbReference type="ARBA" id="ARBA00023267"/>
    </source>
</evidence>
<dbReference type="Pfam" id="PF00364">
    <property type="entry name" value="Biotin_lipoyl"/>
    <property type="match status" value="1"/>
</dbReference>
<name>A0AB34J781_PRYPA</name>
<dbReference type="InterPro" id="IPR016185">
    <property type="entry name" value="PreATP-grasp_dom_sf"/>
</dbReference>
<evidence type="ECO:0000259" key="7">
    <source>
        <dbReference type="PROSITE" id="PS50968"/>
    </source>
</evidence>
<dbReference type="InterPro" id="IPR005479">
    <property type="entry name" value="CPAse_ATP-bd"/>
</dbReference>
<keyword evidence="4 6" id="KW-0067">ATP-binding</keyword>
<dbReference type="Pfam" id="PF00289">
    <property type="entry name" value="Biotin_carb_N"/>
    <property type="match status" value="1"/>
</dbReference>
<keyword evidence="5" id="KW-0092">Biotin</keyword>
<dbReference type="Gene3D" id="3.30.470.20">
    <property type="entry name" value="ATP-grasp fold, B domain"/>
    <property type="match status" value="1"/>
</dbReference>
<accession>A0AB34J781</accession>
<dbReference type="GO" id="GO:0004485">
    <property type="term" value="F:methylcrotonoyl-CoA carboxylase activity"/>
    <property type="evidence" value="ECO:0007669"/>
    <property type="project" value="TreeGrafter"/>
</dbReference>
<dbReference type="SUPFAM" id="SSF52440">
    <property type="entry name" value="PreATP-grasp domain"/>
    <property type="match status" value="1"/>
</dbReference>
<dbReference type="SUPFAM" id="SSF51246">
    <property type="entry name" value="Rudiment single hybrid motif"/>
    <property type="match status" value="1"/>
</dbReference>
<dbReference type="CDD" id="cd06850">
    <property type="entry name" value="biotinyl_domain"/>
    <property type="match status" value="1"/>
</dbReference>
<reference evidence="10 11" key="1">
    <citation type="journal article" date="2024" name="Science">
        <title>Giant polyketide synthase enzymes in the biosynthesis of giant marine polyether toxins.</title>
        <authorList>
            <person name="Fallon T.R."/>
            <person name="Shende V.V."/>
            <person name="Wierzbicki I.H."/>
            <person name="Pendleton A.L."/>
            <person name="Watervoot N.F."/>
            <person name="Auber R.P."/>
            <person name="Gonzalez D.J."/>
            <person name="Wisecaver J.H."/>
            <person name="Moore B.S."/>
        </authorList>
    </citation>
    <scope>NUCLEOTIDE SEQUENCE [LARGE SCALE GENOMIC DNA]</scope>
    <source>
        <strain evidence="10 11">12B1</strain>
    </source>
</reference>
<dbReference type="InterPro" id="IPR011053">
    <property type="entry name" value="Single_hybrid_motif"/>
</dbReference>
<dbReference type="Proteomes" id="UP001515480">
    <property type="component" value="Unassembled WGS sequence"/>
</dbReference>
<dbReference type="FunFam" id="3.40.50.20:FF:000010">
    <property type="entry name" value="Propionyl-CoA carboxylase subunit alpha"/>
    <property type="match status" value="1"/>
</dbReference>
<dbReference type="PANTHER" id="PTHR18866:SF33">
    <property type="entry name" value="METHYLCROTONOYL-COA CARBOXYLASE SUBUNIT ALPHA, MITOCHONDRIAL-RELATED"/>
    <property type="match status" value="1"/>
</dbReference>
<comment type="cofactor">
    <cofactor evidence="1">
        <name>biotin</name>
        <dbReference type="ChEBI" id="CHEBI:57586"/>
    </cofactor>
</comment>
<feature type="domain" description="ATP-grasp" evidence="8">
    <location>
        <begin position="120"/>
        <end position="323"/>
    </location>
</feature>